<dbReference type="AlphaFoldDB" id="A0A438DMW4"/>
<organism evidence="1 2">
    <name type="scientific">Vitis vinifera</name>
    <name type="common">Grape</name>
    <dbReference type="NCBI Taxonomy" id="29760"/>
    <lineage>
        <taxon>Eukaryota</taxon>
        <taxon>Viridiplantae</taxon>
        <taxon>Streptophyta</taxon>
        <taxon>Embryophyta</taxon>
        <taxon>Tracheophyta</taxon>
        <taxon>Spermatophyta</taxon>
        <taxon>Magnoliopsida</taxon>
        <taxon>eudicotyledons</taxon>
        <taxon>Gunneridae</taxon>
        <taxon>Pentapetalae</taxon>
        <taxon>rosids</taxon>
        <taxon>Vitales</taxon>
        <taxon>Vitaceae</taxon>
        <taxon>Viteae</taxon>
        <taxon>Vitis</taxon>
    </lineage>
</organism>
<proteinExistence type="predicted"/>
<evidence type="ECO:0000313" key="2">
    <source>
        <dbReference type="Proteomes" id="UP000288805"/>
    </source>
</evidence>
<protein>
    <submittedName>
        <fullName evidence="1">Uncharacterized protein</fullName>
    </submittedName>
</protein>
<name>A0A438DMW4_VITVI</name>
<reference evidence="1 2" key="1">
    <citation type="journal article" date="2018" name="PLoS Genet.">
        <title>Population sequencing reveals clonal diversity and ancestral inbreeding in the grapevine cultivar Chardonnay.</title>
        <authorList>
            <person name="Roach M.J."/>
            <person name="Johnson D.L."/>
            <person name="Bohlmann J."/>
            <person name="van Vuuren H.J."/>
            <person name="Jones S.J."/>
            <person name="Pretorius I.S."/>
            <person name="Schmidt S.A."/>
            <person name="Borneman A.R."/>
        </authorList>
    </citation>
    <scope>NUCLEOTIDE SEQUENCE [LARGE SCALE GENOMIC DNA]</scope>
    <source>
        <strain evidence="2">cv. Chardonnay</strain>
        <tissue evidence="1">Leaf</tissue>
    </source>
</reference>
<evidence type="ECO:0000313" key="1">
    <source>
        <dbReference type="EMBL" id="RVW36790.1"/>
    </source>
</evidence>
<dbReference type="Gene3D" id="3.40.50.2000">
    <property type="entry name" value="Glycogen Phosphorylase B"/>
    <property type="match status" value="1"/>
</dbReference>
<comment type="caution">
    <text evidence="1">The sequence shown here is derived from an EMBL/GenBank/DDBJ whole genome shotgun (WGS) entry which is preliminary data.</text>
</comment>
<gene>
    <name evidence="1" type="ORF">CK203_113961</name>
</gene>
<dbReference type="EMBL" id="QGNW01001560">
    <property type="protein sequence ID" value="RVW36790.1"/>
    <property type="molecule type" value="Genomic_DNA"/>
</dbReference>
<accession>A0A438DMW4</accession>
<dbReference type="Proteomes" id="UP000288805">
    <property type="component" value="Unassembled WGS sequence"/>
</dbReference>
<sequence length="219" mass="24807">MEMKAELVFIPIPEIGHFQSMLQLANHLVSRHHAFFVTFLTFNAFFATAPPPPAAFTLTGIRFINLPQVDLPQVDDVSGVDYYLLSLQLLKPAPDSAESYPPRSGPRRVRYQIPRLGLNRLDSDESTDIPKARLKKSTIVGVYNPHLWCGAWWKVANRATRGCVFVVWGRRQRAASVHQSISIFVVLVTAELGKKKKRAFVVLLCKGLGLLLFWGRRRR</sequence>
<dbReference type="SUPFAM" id="SSF53756">
    <property type="entry name" value="UDP-Glycosyltransferase/glycogen phosphorylase"/>
    <property type="match status" value="1"/>
</dbReference>